<feature type="compositionally biased region" description="Basic residues" evidence="1">
    <location>
        <begin position="479"/>
        <end position="504"/>
    </location>
</feature>
<dbReference type="EMBL" id="BAAAYK010000038">
    <property type="protein sequence ID" value="GAA3360572.1"/>
    <property type="molecule type" value="Genomic_DNA"/>
</dbReference>
<feature type="compositionally biased region" description="Low complexity" evidence="1">
    <location>
        <begin position="386"/>
        <end position="405"/>
    </location>
</feature>
<feature type="compositionally biased region" description="Low complexity" evidence="1">
    <location>
        <begin position="297"/>
        <end position="310"/>
    </location>
</feature>
<proteinExistence type="predicted"/>
<evidence type="ECO:0008006" key="4">
    <source>
        <dbReference type="Google" id="ProtNLM"/>
    </source>
</evidence>
<keyword evidence="3" id="KW-1185">Reference proteome</keyword>
<feature type="compositionally biased region" description="Basic and acidic residues" evidence="1">
    <location>
        <begin position="215"/>
        <end position="234"/>
    </location>
</feature>
<evidence type="ECO:0000256" key="1">
    <source>
        <dbReference type="SAM" id="MobiDB-lite"/>
    </source>
</evidence>
<gene>
    <name evidence="2" type="ORF">GCM10020366_41110</name>
</gene>
<dbReference type="Proteomes" id="UP001500483">
    <property type="component" value="Unassembled WGS sequence"/>
</dbReference>
<feature type="compositionally biased region" description="Low complexity" evidence="1">
    <location>
        <begin position="185"/>
        <end position="199"/>
    </location>
</feature>
<reference evidence="3" key="1">
    <citation type="journal article" date="2019" name="Int. J. Syst. Evol. Microbiol.">
        <title>The Global Catalogue of Microorganisms (GCM) 10K type strain sequencing project: providing services to taxonomists for standard genome sequencing and annotation.</title>
        <authorList>
            <consortium name="The Broad Institute Genomics Platform"/>
            <consortium name="The Broad Institute Genome Sequencing Center for Infectious Disease"/>
            <person name="Wu L."/>
            <person name="Ma J."/>
        </authorList>
    </citation>
    <scope>NUCLEOTIDE SEQUENCE [LARGE SCALE GENOMIC DNA]</scope>
    <source>
        <strain evidence="3">JCM 9687</strain>
    </source>
</reference>
<feature type="compositionally biased region" description="Basic residues" evidence="1">
    <location>
        <begin position="258"/>
        <end position="267"/>
    </location>
</feature>
<comment type="caution">
    <text evidence="2">The sequence shown here is derived from an EMBL/GenBank/DDBJ whole genome shotgun (WGS) entry which is preliminary data.</text>
</comment>
<accession>A0ABP6RSK2</accession>
<evidence type="ECO:0000313" key="3">
    <source>
        <dbReference type="Proteomes" id="UP001500483"/>
    </source>
</evidence>
<feature type="region of interest" description="Disordered" evidence="1">
    <location>
        <begin position="172"/>
        <end position="504"/>
    </location>
</feature>
<evidence type="ECO:0000313" key="2">
    <source>
        <dbReference type="EMBL" id="GAA3360572.1"/>
    </source>
</evidence>
<name>A0ABP6RSK2_9PSEU</name>
<organism evidence="2 3">
    <name type="scientific">Saccharopolyspora gregorii</name>
    <dbReference type="NCBI Taxonomy" id="33914"/>
    <lineage>
        <taxon>Bacteria</taxon>
        <taxon>Bacillati</taxon>
        <taxon>Actinomycetota</taxon>
        <taxon>Actinomycetes</taxon>
        <taxon>Pseudonocardiales</taxon>
        <taxon>Pseudonocardiaceae</taxon>
        <taxon>Saccharopolyspora</taxon>
    </lineage>
</organism>
<sequence>MAGEQVSEELLQELYQGDPAEFVAVRNERARAAREAGDEGLARSIGGLRKPTTAAWAVNRVAAEHPRRVAELVELGDELRAAQRELRGEEIRRLGRRRADLVADLTARSAQVVERGGKQLAEQARRQVESTFAAAVAEPESARRVRAGTLSGALEHSGFGLDELSVAAMRSTTARHRGGTGPRRGGAQRAADRQGTAGAPRRTEGRSGPGGARDVAADRPDARTADRAAGDQDRTTGTGKRRAGAAQDRPAEEPAPKRGGRTGRRAKGVPAEETTPERGAAEGGAKRPASKRAPSRGGSAEAVPAESAAEAGRDDVDAAPEERAGPRHRGRRTGPSRTPRVEHRARGGSANRPASGADTGTTADREEAGGTGSERASRPQRRASDRATSARSTAAPADPTRQAGQDQRRSGEEQRRSGEDQRRSGEEQRRSEDEQRRSEDEQRWAEDDLRRAEQDRDRLERRRDELRAELEELTDRLRDTKRRVTRARRKQAATRRRGAAHRDR</sequence>
<feature type="compositionally biased region" description="Basic and acidic residues" evidence="1">
    <location>
        <begin position="406"/>
        <end position="478"/>
    </location>
</feature>
<protein>
    <recommendedName>
        <fullName evidence="4">DUF222 domain-containing protein</fullName>
    </recommendedName>
</protein>
<feature type="compositionally biased region" description="Basic and acidic residues" evidence="1">
    <location>
        <begin position="311"/>
        <end position="325"/>
    </location>
</feature>
<dbReference type="RefSeq" id="WP_344928779.1">
    <property type="nucleotide sequence ID" value="NZ_BAAAYK010000038.1"/>
</dbReference>